<protein>
    <recommendedName>
        <fullName evidence="3">Fumarylacetoacetase-like C-terminal domain-containing protein</fullName>
    </recommendedName>
</protein>
<keyword evidence="5" id="KW-1185">Reference proteome</keyword>
<accession>A0ABQ1ZM13</accession>
<comment type="caution">
    <text evidence="4">The sequence shown here is derived from an EMBL/GenBank/DDBJ whole genome shotgun (WGS) entry which is preliminary data.</text>
</comment>
<reference evidence="5" key="1">
    <citation type="journal article" date="2019" name="Int. J. Syst. Evol. Microbiol.">
        <title>The Global Catalogue of Microorganisms (GCM) 10K type strain sequencing project: providing services to taxonomists for standard genome sequencing and annotation.</title>
        <authorList>
            <consortium name="The Broad Institute Genomics Platform"/>
            <consortium name="The Broad Institute Genome Sequencing Center for Infectious Disease"/>
            <person name="Wu L."/>
            <person name="Ma J."/>
        </authorList>
    </citation>
    <scope>NUCLEOTIDE SEQUENCE [LARGE SCALE GENOMIC DNA]</scope>
    <source>
        <strain evidence="5">CCM 8702</strain>
    </source>
</reference>
<evidence type="ECO:0000256" key="1">
    <source>
        <dbReference type="ARBA" id="ARBA00010211"/>
    </source>
</evidence>
<dbReference type="EMBL" id="BMDD01000001">
    <property type="protein sequence ID" value="GGH71231.1"/>
    <property type="molecule type" value="Genomic_DNA"/>
</dbReference>
<dbReference type="Pfam" id="PF01557">
    <property type="entry name" value="FAA_hydrolase"/>
    <property type="match status" value="1"/>
</dbReference>
<evidence type="ECO:0000259" key="3">
    <source>
        <dbReference type="Pfam" id="PF01557"/>
    </source>
</evidence>
<dbReference type="PANTHER" id="PTHR42796">
    <property type="entry name" value="FUMARYLACETOACETATE HYDROLASE DOMAIN-CONTAINING PROTEIN 2A-RELATED"/>
    <property type="match status" value="1"/>
</dbReference>
<organism evidence="4 5">
    <name type="scientific">Saccharibacillus endophyticus</name>
    <dbReference type="NCBI Taxonomy" id="2060666"/>
    <lineage>
        <taxon>Bacteria</taxon>
        <taxon>Bacillati</taxon>
        <taxon>Bacillota</taxon>
        <taxon>Bacilli</taxon>
        <taxon>Bacillales</taxon>
        <taxon>Paenibacillaceae</taxon>
        <taxon>Saccharibacillus</taxon>
    </lineage>
</organism>
<evidence type="ECO:0000313" key="4">
    <source>
        <dbReference type="EMBL" id="GGH71231.1"/>
    </source>
</evidence>
<keyword evidence="2" id="KW-0479">Metal-binding</keyword>
<dbReference type="SUPFAM" id="SSF56529">
    <property type="entry name" value="FAH"/>
    <property type="match status" value="1"/>
</dbReference>
<dbReference type="InterPro" id="IPR051121">
    <property type="entry name" value="FAH"/>
</dbReference>
<dbReference type="Proteomes" id="UP000605427">
    <property type="component" value="Unassembled WGS sequence"/>
</dbReference>
<dbReference type="InterPro" id="IPR036663">
    <property type="entry name" value="Fumarylacetoacetase_C_sf"/>
</dbReference>
<gene>
    <name evidence="4" type="ORF">GCM10007362_08130</name>
</gene>
<sequence>MKFANVERGGRPLVVLINEGKIVPLGALTPWLEKGTTLPTTTDELLKSPERIASIRNAWERLGPDRSKFESKQQTEVRFLPAVLHPGKLVCIGLNYKKHAEETNMPLPKQPVVFSKFSDSAAAHGDIIPYPSETKQLDYEAELAIVIGRTASNVSEEEALDYVFGYCCANDLSARDLQMTSGQWLLGKTGDGFAPIGPYIATADEISDPDALRISARINGKTVQDSNTSDMIFSCREIIAYISKHFTLRPGDVILTGTPEGVVFGQPETARVWLKTGDEVTISIKGLGELTNTIGE</sequence>
<dbReference type="PANTHER" id="PTHR42796:SF4">
    <property type="entry name" value="FUMARYLACETOACETATE HYDROLASE DOMAIN-CONTAINING PROTEIN 2A"/>
    <property type="match status" value="1"/>
</dbReference>
<name>A0ABQ1ZM13_9BACL</name>
<proteinExistence type="inferred from homology"/>
<dbReference type="Gene3D" id="3.90.850.10">
    <property type="entry name" value="Fumarylacetoacetase-like, C-terminal domain"/>
    <property type="match status" value="1"/>
</dbReference>
<comment type="similarity">
    <text evidence="1">Belongs to the FAH family.</text>
</comment>
<feature type="domain" description="Fumarylacetoacetase-like C-terminal" evidence="3">
    <location>
        <begin position="88"/>
        <end position="294"/>
    </location>
</feature>
<evidence type="ECO:0000256" key="2">
    <source>
        <dbReference type="ARBA" id="ARBA00022723"/>
    </source>
</evidence>
<dbReference type="RefSeq" id="WP_172239399.1">
    <property type="nucleotide sequence ID" value="NZ_BMDD01000001.1"/>
</dbReference>
<evidence type="ECO:0000313" key="5">
    <source>
        <dbReference type="Proteomes" id="UP000605427"/>
    </source>
</evidence>
<dbReference type="InterPro" id="IPR011234">
    <property type="entry name" value="Fumarylacetoacetase-like_C"/>
</dbReference>